<dbReference type="AlphaFoldDB" id="A0A6A5YT18"/>
<feature type="region of interest" description="Disordered" evidence="10">
    <location>
        <begin position="1"/>
        <end position="24"/>
    </location>
</feature>
<evidence type="ECO:0000256" key="8">
    <source>
        <dbReference type="ARBA" id="ARBA00023306"/>
    </source>
</evidence>
<evidence type="ECO:0000256" key="4">
    <source>
        <dbReference type="ARBA" id="ARBA00022618"/>
    </source>
</evidence>
<keyword evidence="8" id="KW-0131">Cell cycle</keyword>
<keyword evidence="3" id="KW-0158">Chromosome</keyword>
<gene>
    <name evidence="11" type="ORF">BDV96DRAFT_615475</name>
</gene>
<keyword evidence="4" id="KW-0132">Cell division</keyword>
<dbReference type="EMBL" id="ML977339">
    <property type="protein sequence ID" value="KAF2110176.1"/>
    <property type="molecule type" value="Genomic_DNA"/>
</dbReference>
<dbReference type="Pfam" id="PF03980">
    <property type="entry name" value="Nnf1"/>
    <property type="match status" value="1"/>
</dbReference>
<proteinExistence type="predicted"/>
<keyword evidence="9" id="KW-0137">Centromere</keyword>
<dbReference type="Proteomes" id="UP000799770">
    <property type="component" value="Unassembled WGS sequence"/>
</dbReference>
<dbReference type="OrthoDB" id="18453at2759"/>
<dbReference type="PANTHER" id="PTHR15459:SF3">
    <property type="entry name" value="POLYAMINE-MODULATED FACTOR 1"/>
    <property type="match status" value="1"/>
</dbReference>
<dbReference type="GO" id="GO:0051301">
    <property type="term" value="P:cell division"/>
    <property type="evidence" value="ECO:0007669"/>
    <property type="project" value="UniProtKB-KW"/>
</dbReference>
<comment type="subcellular location">
    <subcellularLocation>
        <location evidence="2">Chromosome</location>
        <location evidence="2">Centromere</location>
        <location evidence="2">Kinetochore</location>
    </subcellularLocation>
    <subcellularLocation>
        <location evidence="1">Nucleus</location>
    </subcellularLocation>
</comment>
<name>A0A6A5YT18_9PLEO</name>
<protein>
    <submittedName>
        <fullName evidence="11">Nnf1-domain-containing protein</fullName>
    </submittedName>
</protein>
<evidence type="ECO:0000313" key="12">
    <source>
        <dbReference type="Proteomes" id="UP000799770"/>
    </source>
</evidence>
<sequence>MPSATKPESRSPSPTPAPPIADAPGVRAQGLINVFNQAVKASLDKCSPDSFASCFPTTAQYGPEILDDIRRQLVDQLDRTWKANFETVMQQKDVVKSLNALDQSIEDARLRRRRVEASANGGTVDAPVPPHTLSPNTIRLAHLMPFLEEQTTEFNSKLSATQAANSDLLSTVTSQRAEIEALVNGLENVIHDLENSAQMMGQEDVQGLSKEIKELETEMKKRTWSNALPQGL</sequence>
<reference evidence="11" key="1">
    <citation type="journal article" date="2020" name="Stud. Mycol.">
        <title>101 Dothideomycetes genomes: a test case for predicting lifestyles and emergence of pathogens.</title>
        <authorList>
            <person name="Haridas S."/>
            <person name="Albert R."/>
            <person name="Binder M."/>
            <person name="Bloem J."/>
            <person name="Labutti K."/>
            <person name="Salamov A."/>
            <person name="Andreopoulos B."/>
            <person name="Baker S."/>
            <person name="Barry K."/>
            <person name="Bills G."/>
            <person name="Bluhm B."/>
            <person name="Cannon C."/>
            <person name="Castanera R."/>
            <person name="Culley D."/>
            <person name="Daum C."/>
            <person name="Ezra D."/>
            <person name="Gonzalez J."/>
            <person name="Henrissat B."/>
            <person name="Kuo A."/>
            <person name="Liang C."/>
            <person name="Lipzen A."/>
            <person name="Lutzoni F."/>
            <person name="Magnuson J."/>
            <person name="Mondo S."/>
            <person name="Nolan M."/>
            <person name="Ohm R."/>
            <person name="Pangilinan J."/>
            <person name="Park H.-J."/>
            <person name="Ramirez L."/>
            <person name="Alfaro M."/>
            <person name="Sun H."/>
            <person name="Tritt A."/>
            <person name="Yoshinaga Y."/>
            <person name="Zwiers L.-H."/>
            <person name="Turgeon B."/>
            <person name="Goodwin S."/>
            <person name="Spatafora J."/>
            <person name="Crous P."/>
            <person name="Grigoriev I."/>
        </authorList>
    </citation>
    <scope>NUCLEOTIDE SEQUENCE</scope>
    <source>
        <strain evidence="11">CBS 627.86</strain>
    </source>
</reference>
<dbReference type="GO" id="GO:0005634">
    <property type="term" value="C:nucleus"/>
    <property type="evidence" value="ECO:0007669"/>
    <property type="project" value="UniProtKB-SubCell"/>
</dbReference>
<accession>A0A6A5YT18</accession>
<keyword evidence="7" id="KW-0539">Nucleus</keyword>
<evidence type="ECO:0000256" key="5">
    <source>
        <dbReference type="ARBA" id="ARBA00022776"/>
    </source>
</evidence>
<evidence type="ECO:0000256" key="10">
    <source>
        <dbReference type="SAM" id="MobiDB-lite"/>
    </source>
</evidence>
<evidence type="ECO:0000313" key="11">
    <source>
        <dbReference type="EMBL" id="KAF2110176.1"/>
    </source>
</evidence>
<dbReference type="GO" id="GO:0000444">
    <property type="term" value="C:MIS12/MIND type complex"/>
    <property type="evidence" value="ECO:0007669"/>
    <property type="project" value="InterPro"/>
</dbReference>
<evidence type="ECO:0000256" key="9">
    <source>
        <dbReference type="ARBA" id="ARBA00023328"/>
    </source>
</evidence>
<organism evidence="11 12">
    <name type="scientific">Lophiotrema nucula</name>
    <dbReference type="NCBI Taxonomy" id="690887"/>
    <lineage>
        <taxon>Eukaryota</taxon>
        <taxon>Fungi</taxon>
        <taxon>Dikarya</taxon>
        <taxon>Ascomycota</taxon>
        <taxon>Pezizomycotina</taxon>
        <taxon>Dothideomycetes</taxon>
        <taxon>Pleosporomycetidae</taxon>
        <taxon>Pleosporales</taxon>
        <taxon>Lophiotremataceae</taxon>
        <taxon>Lophiotrema</taxon>
    </lineage>
</organism>
<keyword evidence="12" id="KW-1185">Reference proteome</keyword>
<evidence type="ECO:0000256" key="3">
    <source>
        <dbReference type="ARBA" id="ARBA00022454"/>
    </source>
</evidence>
<dbReference type="PANTHER" id="PTHR15459">
    <property type="entry name" value="POLYAMINE-MODULATED FACTOR 1"/>
    <property type="match status" value="1"/>
</dbReference>
<evidence type="ECO:0000256" key="7">
    <source>
        <dbReference type="ARBA" id="ARBA00023242"/>
    </source>
</evidence>
<keyword evidence="6" id="KW-0995">Kinetochore</keyword>
<keyword evidence="5" id="KW-0498">Mitosis</keyword>
<evidence type="ECO:0000256" key="1">
    <source>
        <dbReference type="ARBA" id="ARBA00004123"/>
    </source>
</evidence>
<evidence type="ECO:0000256" key="6">
    <source>
        <dbReference type="ARBA" id="ARBA00022838"/>
    </source>
</evidence>
<dbReference type="InterPro" id="IPR007128">
    <property type="entry name" value="PMF1/Nnf1"/>
</dbReference>
<evidence type="ECO:0000256" key="2">
    <source>
        <dbReference type="ARBA" id="ARBA00004629"/>
    </source>
</evidence>
<dbReference type="GO" id="GO:0007059">
    <property type="term" value="P:chromosome segregation"/>
    <property type="evidence" value="ECO:0007669"/>
    <property type="project" value="TreeGrafter"/>
</dbReference>